<keyword evidence="1" id="KW-0175">Coiled coil</keyword>
<dbReference type="AlphaFoldDB" id="B4VW31"/>
<name>B4VW31_9CYAN</name>
<evidence type="ECO:0000256" key="2">
    <source>
        <dbReference type="SAM" id="Phobius"/>
    </source>
</evidence>
<dbReference type="InterPro" id="IPR047709">
    <property type="entry name" value="HpsJ-like"/>
</dbReference>
<dbReference type="NCBIfam" id="NF038305">
    <property type="entry name" value="HpsJ_fam"/>
    <property type="match status" value="1"/>
</dbReference>
<evidence type="ECO:0000313" key="4">
    <source>
        <dbReference type="Proteomes" id="UP000003835"/>
    </source>
</evidence>
<dbReference type="STRING" id="118168.MC7420_5926"/>
<dbReference type="Proteomes" id="UP000003835">
    <property type="component" value="Unassembled WGS sequence"/>
</dbReference>
<feature type="transmembrane region" description="Helical" evidence="2">
    <location>
        <begin position="34"/>
        <end position="54"/>
    </location>
</feature>
<dbReference type="eggNOG" id="COG3206">
    <property type="taxonomic scope" value="Bacteria"/>
</dbReference>
<evidence type="ECO:0000313" key="3">
    <source>
        <dbReference type="EMBL" id="EDX74046.1"/>
    </source>
</evidence>
<keyword evidence="2" id="KW-1133">Transmembrane helix</keyword>
<feature type="transmembrane region" description="Helical" evidence="2">
    <location>
        <begin position="205"/>
        <end position="226"/>
    </location>
</feature>
<dbReference type="HOGENOM" id="CLU_093778_0_0_3"/>
<feature type="transmembrane region" description="Helical" evidence="2">
    <location>
        <begin position="74"/>
        <end position="95"/>
    </location>
</feature>
<organism evidence="3 4">
    <name type="scientific">Coleofasciculus chthonoplastes PCC 7420</name>
    <dbReference type="NCBI Taxonomy" id="118168"/>
    <lineage>
        <taxon>Bacteria</taxon>
        <taxon>Bacillati</taxon>
        <taxon>Cyanobacteriota</taxon>
        <taxon>Cyanophyceae</taxon>
        <taxon>Coleofasciculales</taxon>
        <taxon>Coleofasciculaceae</taxon>
        <taxon>Coleofasciculus</taxon>
    </lineage>
</organism>
<reference evidence="3 4" key="1">
    <citation type="submission" date="2008-07" db="EMBL/GenBank/DDBJ databases">
        <authorList>
            <person name="Tandeau de Marsac N."/>
            <person name="Ferriera S."/>
            <person name="Johnson J."/>
            <person name="Kravitz S."/>
            <person name="Beeson K."/>
            <person name="Sutton G."/>
            <person name="Rogers Y.-H."/>
            <person name="Friedman R."/>
            <person name="Frazier M."/>
            <person name="Venter J.C."/>
        </authorList>
    </citation>
    <scope>NUCLEOTIDE SEQUENCE [LARGE SCALE GENOMIC DNA]</scope>
    <source>
        <strain evidence="3 4">PCC 7420</strain>
    </source>
</reference>
<feature type="coiled-coil region" evidence="1">
    <location>
        <begin position="99"/>
        <end position="195"/>
    </location>
</feature>
<keyword evidence="4" id="KW-1185">Reference proteome</keyword>
<sequence length="231" mass="25918">MILSSLLDYLILIIPSPGVSPLQNEWQLNLTTQLVDRGVIPMVGIAFLVTGSWISNNSGGSLPERKSSITDLRFWAFLLSSLLGLLFLLLVPLHFNNVRIQSNQAIEQITQQAQQAETQLETQVQQIDTLLEDPQQLERLDQAIESGQAQGEQLQRLQALREQLQALKTDPEAIAQRTEQAQTQIRSRRQELEQRARTEALKRGIRIGLSSLLLAIGYSIIGWMGLRNLSS</sequence>
<gene>
    <name evidence="3" type="ORF">MC7420_5926</name>
</gene>
<proteinExistence type="predicted"/>
<accession>B4VW31</accession>
<keyword evidence="2" id="KW-0812">Transmembrane</keyword>
<keyword evidence="2" id="KW-0472">Membrane</keyword>
<dbReference type="EMBL" id="DS989855">
    <property type="protein sequence ID" value="EDX74046.1"/>
    <property type="molecule type" value="Genomic_DNA"/>
</dbReference>
<protein>
    <submittedName>
        <fullName evidence="3">Uncharacterized protein</fullName>
    </submittedName>
</protein>
<evidence type="ECO:0000256" key="1">
    <source>
        <dbReference type="SAM" id="Coils"/>
    </source>
</evidence>